<dbReference type="RefSeq" id="WP_318599983.1">
    <property type="nucleotide sequence ID" value="NZ_JAWSTH010000091.1"/>
</dbReference>
<comment type="similarity">
    <text evidence="1">Belongs to the aldehyde dehydrogenase family.</text>
</comment>
<evidence type="ECO:0000256" key="3">
    <source>
        <dbReference type="ARBA" id="ARBA00023027"/>
    </source>
</evidence>
<dbReference type="Gene3D" id="3.40.309.10">
    <property type="entry name" value="Aldehyde Dehydrogenase, Chain A, domain 2"/>
    <property type="match status" value="1"/>
</dbReference>
<proteinExistence type="inferred from homology"/>
<dbReference type="InterPro" id="IPR016162">
    <property type="entry name" value="Ald_DH_N"/>
</dbReference>
<dbReference type="Pfam" id="PF00171">
    <property type="entry name" value="Aldedh"/>
    <property type="match status" value="1"/>
</dbReference>
<evidence type="ECO:0000313" key="6">
    <source>
        <dbReference type="Proteomes" id="UP001284601"/>
    </source>
</evidence>
<comment type="caution">
    <text evidence="5">The sequence shown here is derived from an EMBL/GenBank/DDBJ whole genome shotgun (WGS) entry which is preliminary data.</text>
</comment>
<sequence>MTALAGSATPTRATVAGVEVPTDHFIGGEWVASETRFDVISPIDQSVIAQVSRAGAEEVDRAVRAADAAFPAWAALGPAGRAQHLHRLADAIEANVDRLAAVECADMAMLLESLRLRVIARGALNYRSYADLAAQYEERDWHSKGTWNRVQRMPAGPAAVITPWNAPFMLSTWKTAPALAAGCTVVLKPAEWSPLACALLGELASEAGLPAGVLNIVQGIGEEAGAALVAHPLIRRVSFTGSPDAARQIGVSAAKNLVPFTGELGGKGPLIVFDDADLDAAAKKAAGQYDDSGQVCLAGTRLLVQESVRDAFLERFHTHLAAHRLGDPRESDTTISPLIHPDHLARVEAFVERARAAGDTVVLGGERAGGLHYAPTLIEPRSNDSEIVQREVFGPVLTLQTFADEEGAIALANGTQYGLSGIVYTSSMGRADRIGRAIRAGVVWVNTFLVRDLTAPFGGVGISGIGREGGDYALDFYSDLKTLQILDGSVR</sequence>
<evidence type="ECO:0000256" key="2">
    <source>
        <dbReference type="ARBA" id="ARBA00023002"/>
    </source>
</evidence>
<dbReference type="InterPro" id="IPR016160">
    <property type="entry name" value="Ald_DH_CS_CYS"/>
</dbReference>
<evidence type="ECO:0000259" key="4">
    <source>
        <dbReference type="Pfam" id="PF00171"/>
    </source>
</evidence>
<reference evidence="6" key="1">
    <citation type="submission" date="2023-07" db="EMBL/GenBank/DDBJ databases">
        <title>Conexibacter stalactiti sp. nov., isolated from stalactites in a lava cave and emended description of the genus Conexibacter.</title>
        <authorList>
            <person name="Lee S.D."/>
        </authorList>
    </citation>
    <scope>NUCLEOTIDE SEQUENCE [LARGE SCALE GENOMIC DNA]</scope>
    <source>
        <strain evidence="6">KCTC 39840</strain>
    </source>
</reference>
<dbReference type="PROSITE" id="PS00070">
    <property type="entry name" value="ALDEHYDE_DEHYDR_CYS"/>
    <property type="match status" value="1"/>
</dbReference>
<keyword evidence="2" id="KW-0560">Oxidoreductase</keyword>
<dbReference type="EMBL" id="JAWSTH010000091">
    <property type="protein sequence ID" value="MDW5597517.1"/>
    <property type="molecule type" value="Genomic_DNA"/>
</dbReference>
<keyword evidence="6" id="KW-1185">Reference proteome</keyword>
<name>A0ABU4HXV3_9ACTN</name>
<feature type="domain" description="Aldehyde dehydrogenase" evidence="4">
    <location>
        <begin position="30"/>
        <end position="482"/>
    </location>
</feature>
<dbReference type="Proteomes" id="UP001284601">
    <property type="component" value="Unassembled WGS sequence"/>
</dbReference>
<evidence type="ECO:0000313" key="5">
    <source>
        <dbReference type="EMBL" id="MDW5597517.1"/>
    </source>
</evidence>
<dbReference type="PANTHER" id="PTHR43720:SF2">
    <property type="entry name" value="2-AMINOMUCONIC SEMIALDEHYDE DEHYDROGENASE"/>
    <property type="match status" value="1"/>
</dbReference>
<dbReference type="InterPro" id="IPR015590">
    <property type="entry name" value="Aldehyde_DH_dom"/>
</dbReference>
<protein>
    <submittedName>
        <fullName evidence="5">Aldehyde dehydrogenase</fullName>
    </submittedName>
</protein>
<dbReference type="InterPro" id="IPR016163">
    <property type="entry name" value="Ald_DH_C"/>
</dbReference>
<organism evidence="5 6">
    <name type="scientific">Conexibacter stalactiti</name>
    <dbReference type="NCBI Taxonomy" id="1940611"/>
    <lineage>
        <taxon>Bacteria</taxon>
        <taxon>Bacillati</taxon>
        <taxon>Actinomycetota</taxon>
        <taxon>Thermoleophilia</taxon>
        <taxon>Solirubrobacterales</taxon>
        <taxon>Conexibacteraceae</taxon>
        <taxon>Conexibacter</taxon>
    </lineage>
</organism>
<dbReference type="PANTHER" id="PTHR43720">
    <property type="entry name" value="2-AMINOMUCONIC SEMIALDEHYDE DEHYDROGENASE"/>
    <property type="match status" value="1"/>
</dbReference>
<keyword evidence="3" id="KW-0520">NAD</keyword>
<accession>A0ABU4HXV3</accession>
<evidence type="ECO:0000256" key="1">
    <source>
        <dbReference type="ARBA" id="ARBA00009986"/>
    </source>
</evidence>
<gene>
    <name evidence="5" type="ORF">R7226_24420</name>
</gene>
<dbReference type="Gene3D" id="3.40.605.10">
    <property type="entry name" value="Aldehyde Dehydrogenase, Chain A, domain 1"/>
    <property type="match status" value="1"/>
</dbReference>
<dbReference type="CDD" id="cd07093">
    <property type="entry name" value="ALDH_F8_HMSADH"/>
    <property type="match status" value="1"/>
</dbReference>
<dbReference type="InterPro" id="IPR016161">
    <property type="entry name" value="Ald_DH/histidinol_DH"/>
</dbReference>
<dbReference type="SUPFAM" id="SSF53720">
    <property type="entry name" value="ALDH-like"/>
    <property type="match status" value="1"/>
</dbReference>
<reference evidence="5 6" key="2">
    <citation type="submission" date="2023-10" db="EMBL/GenBank/DDBJ databases">
        <authorList>
            <person name="Han X.F."/>
        </authorList>
    </citation>
    <scope>NUCLEOTIDE SEQUENCE [LARGE SCALE GENOMIC DNA]</scope>
    <source>
        <strain evidence="5 6">KCTC 39840</strain>
    </source>
</reference>